<feature type="signal peptide" evidence="1">
    <location>
        <begin position="1"/>
        <end position="22"/>
    </location>
</feature>
<dbReference type="Proteomes" id="UP001167831">
    <property type="component" value="Unassembled WGS sequence"/>
</dbReference>
<reference evidence="3" key="2">
    <citation type="submission" date="2023-08" db="EMBL/GenBank/DDBJ databases">
        <title>Identification and characterization of horizontal gene transfer across gut microbiota members of farm animals based on homology search.</title>
        <authorList>
            <person name="Schwarzerova J."/>
            <person name="Nykrynova M."/>
            <person name="Jureckova K."/>
            <person name="Cejkova D."/>
            <person name="Rychlik I."/>
        </authorList>
    </citation>
    <scope>NUCLEOTIDE SEQUENCE</scope>
    <source>
        <strain evidence="3">ET15</strain>
        <strain evidence="2">ET37</strain>
    </source>
</reference>
<proteinExistence type="predicted"/>
<evidence type="ECO:0000313" key="2">
    <source>
        <dbReference type="EMBL" id="MDN0021913.1"/>
    </source>
</evidence>
<gene>
    <name evidence="2" type="ORF">QVN81_02565</name>
    <name evidence="3" type="ORF">QVN84_04035</name>
</gene>
<protein>
    <submittedName>
        <fullName evidence="3">Uncharacterized protein</fullName>
    </submittedName>
</protein>
<dbReference type="AlphaFoldDB" id="A0AAW7JFN7"/>
<keyword evidence="1" id="KW-0732">Signal</keyword>
<dbReference type="EMBL" id="JAUEIE010000002">
    <property type="protein sequence ID" value="MDN0021913.1"/>
    <property type="molecule type" value="Genomic_DNA"/>
</dbReference>
<evidence type="ECO:0000313" key="4">
    <source>
        <dbReference type="Proteomes" id="UP001167831"/>
    </source>
</evidence>
<feature type="chain" id="PRO_5043577645" evidence="1">
    <location>
        <begin position="23"/>
        <end position="360"/>
    </location>
</feature>
<accession>A0AAW7JFN7</accession>
<sequence>MRVIINALMAVCAAIFPLAACAQTERSARFEEFGKHFIVYKDKTFDVGIFNTDIHGTADAPSISRDSPFIPSLLPCDCMEMGDIFWYKGSTVRLGDSITVAFMNRLCDDSHNNALYRYDHVVATYNATGNLIDSRIVGRSGRAWSTELKGVVDDADGIVMTATRRDLPVPSMIEEETDLTFTVTTTRYTIGRDGLIARTSLGAPCSETVMASTMTATKENFATLLALFTPIKGDRITLSSFLHEGEEGKEIDHVYVRAFINPAPDCDCAPLRTLWTAGRKIETADRYILLMLKDCSEPRYGYPYAECVVGVFTKDGRNIDVYPVARIGDCWEAEITGHPTPFALDIWQKYTSSDGVSIIS</sequence>
<reference evidence="3" key="1">
    <citation type="submission" date="2023-06" db="EMBL/GenBank/DDBJ databases">
        <authorList>
            <person name="Zeman M."/>
            <person name="Kubasova T."/>
            <person name="Jahodarova E."/>
            <person name="Nykrynova M."/>
            <person name="Rychlik I."/>
        </authorList>
    </citation>
    <scope>NUCLEOTIDE SEQUENCE</scope>
    <source>
        <strain evidence="3">ET15</strain>
        <strain evidence="2">ET37</strain>
    </source>
</reference>
<dbReference type="RefSeq" id="WP_289824638.1">
    <property type="nucleotide sequence ID" value="NZ_JAUEIE010000002.1"/>
</dbReference>
<dbReference type="Proteomes" id="UP001168478">
    <property type="component" value="Unassembled WGS sequence"/>
</dbReference>
<evidence type="ECO:0000256" key="1">
    <source>
        <dbReference type="SAM" id="SignalP"/>
    </source>
</evidence>
<evidence type="ECO:0000313" key="3">
    <source>
        <dbReference type="EMBL" id="MDN0024694.1"/>
    </source>
</evidence>
<comment type="caution">
    <text evidence="3">The sequence shown here is derived from an EMBL/GenBank/DDBJ whole genome shotgun (WGS) entry which is preliminary data.</text>
</comment>
<evidence type="ECO:0000313" key="5">
    <source>
        <dbReference type="Proteomes" id="UP001168478"/>
    </source>
</evidence>
<keyword evidence="4" id="KW-1185">Reference proteome</keyword>
<name>A0AAW7JFN7_9BACT</name>
<organism evidence="3 5">
    <name type="scientific">Leyella lascolaii</name>
    <dbReference type="NCBI Taxonomy" id="1776379"/>
    <lineage>
        <taxon>Bacteria</taxon>
        <taxon>Pseudomonadati</taxon>
        <taxon>Bacteroidota</taxon>
        <taxon>Bacteroidia</taxon>
        <taxon>Bacteroidales</taxon>
        <taxon>Prevotellaceae</taxon>
        <taxon>Leyella</taxon>
    </lineage>
</organism>
<dbReference type="EMBL" id="JAUEIF010000002">
    <property type="protein sequence ID" value="MDN0024694.1"/>
    <property type="molecule type" value="Genomic_DNA"/>
</dbReference>